<evidence type="ECO:0000313" key="2">
    <source>
        <dbReference type="Proteomes" id="UP001501676"/>
    </source>
</evidence>
<protein>
    <submittedName>
        <fullName evidence="1">Uncharacterized protein</fullName>
    </submittedName>
</protein>
<sequence>MTEPARPPSLRGRFVRFRSWRRSGSAGIEPIPAFCRMVSGESLDSPDWTIMQILIAIQAGTQISRD</sequence>
<keyword evidence="2" id="KW-1185">Reference proteome</keyword>
<accession>A0ABP6TDD3</accession>
<dbReference type="EMBL" id="BAAAYN010000117">
    <property type="protein sequence ID" value="GAA3399153.1"/>
    <property type="molecule type" value="Genomic_DNA"/>
</dbReference>
<evidence type="ECO:0000313" key="1">
    <source>
        <dbReference type="EMBL" id="GAA3399153.1"/>
    </source>
</evidence>
<proteinExistence type="predicted"/>
<comment type="caution">
    <text evidence="1">The sequence shown here is derived from an EMBL/GenBank/DDBJ whole genome shotgun (WGS) entry which is preliminary data.</text>
</comment>
<gene>
    <name evidence="1" type="ORF">GCM10020369_84270</name>
</gene>
<organism evidence="1 2">
    <name type="scientific">Cryptosporangium minutisporangium</name>
    <dbReference type="NCBI Taxonomy" id="113569"/>
    <lineage>
        <taxon>Bacteria</taxon>
        <taxon>Bacillati</taxon>
        <taxon>Actinomycetota</taxon>
        <taxon>Actinomycetes</taxon>
        <taxon>Cryptosporangiales</taxon>
        <taxon>Cryptosporangiaceae</taxon>
        <taxon>Cryptosporangium</taxon>
    </lineage>
</organism>
<reference evidence="2" key="1">
    <citation type="journal article" date="2019" name="Int. J. Syst. Evol. Microbiol.">
        <title>The Global Catalogue of Microorganisms (GCM) 10K type strain sequencing project: providing services to taxonomists for standard genome sequencing and annotation.</title>
        <authorList>
            <consortium name="The Broad Institute Genomics Platform"/>
            <consortium name="The Broad Institute Genome Sequencing Center for Infectious Disease"/>
            <person name="Wu L."/>
            <person name="Ma J."/>
        </authorList>
    </citation>
    <scope>NUCLEOTIDE SEQUENCE [LARGE SCALE GENOMIC DNA]</scope>
    <source>
        <strain evidence="2">JCM 9458</strain>
    </source>
</reference>
<name>A0ABP6TDD3_9ACTN</name>
<dbReference type="Proteomes" id="UP001501676">
    <property type="component" value="Unassembled WGS sequence"/>
</dbReference>